<dbReference type="UniPathway" id="UPA00068">
    <property type="reaction ID" value="UER00106"/>
</dbReference>
<feature type="chain" id="PRO_5023331539" description="Arginine biosynthesis bifunctional protein ArgJ beta chain" evidence="8">
    <location>
        <begin position="192"/>
        <end position="403"/>
    </location>
</feature>
<dbReference type="Gene3D" id="3.10.20.340">
    <property type="entry name" value="ArgJ beta chain, C-terminal domain"/>
    <property type="match status" value="1"/>
</dbReference>
<feature type="binding site" evidence="8">
    <location>
        <position position="181"/>
    </location>
    <ligand>
        <name>substrate</name>
    </ligand>
</feature>
<evidence type="ECO:0000256" key="7">
    <source>
        <dbReference type="ARBA" id="ARBA00023315"/>
    </source>
</evidence>
<keyword evidence="4 8" id="KW-0028">Amino-acid biosynthesis</keyword>
<dbReference type="FunFam" id="3.60.70.12:FF:000001">
    <property type="entry name" value="Arginine biosynthesis bifunctional protein ArgJ, chloroplastic"/>
    <property type="match status" value="1"/>
</dbReference>
<comment type="pathway">
    <text evidence="8">Amino-acid biosynthesis; L-arginine biosynthesis; N(2)-acetyl-L-ornithine from L-glutamate: step 1/4.</text>
</comment>
<dbReference type="InterPro" id="IPR002813">
    <property type="entry name" value="Arg_biosynth_ArgJ"/>
</dbReference>
<dbReference type="CDD" id="cd02152">
    <property type="entry name" value="OAT"/>
    <property type="match status" value="1"/>
</dbReference>
<dbReference type="Pfam" id="PF01960">
    <property type="entry name" value="ArgJ"/>
    <property type="match status" value="1"/>
</dbReference>
<feature type="binding site" evidence="8">
    <location>
        <position position="400"/>
    </location>
    <ligand>
        <name>substrate</name>
    </ligand>
</feature>
<gene>
    <name evidence="8" type="primary">argJ</name>
    <name evidence="9" type="ORF">ABS33_03080</name>
</gene>
<dbReference type="InterPro" id="IPR042195">
    <property type="entry name" value="ArgJ_beta_C"/>
</dbReference>
<feature type="binding site" evidence="8">
    <location>
        <position position="278"/>
    </location>
    <ligand>
        <name>substrate</name>
    </ligand>
</feature>
<feature type="binding site" evidence="8">
    <location>
        <position position="155"/>
    </location>
    <ligand>
        <name>substrate</name>
    </ligand>
</feature>
<evidence type="ECO:0000256" key="5">
    <source>
        <dbReference type="ARBA" id="ARBA00022679"/>
    </source>
</evidence>
<keyword evidence="8" id="KW-0963">Cytoplasm</keyword>
<dbReference type="GO" id="GO:0004358">
    <property type="term" value="F:L-glutamate N-acetyltransferase activity, acting on acetyl-L-ornithine as donor"/>
    <property type="evidence" value="ECO:0007669"/>
    <property type="project" value="UniProtKB-UniRule"/>
</dbReference>
<keyword evidence="6 8" id="KW-0068">Autocatalytic cleavage</keyword>
<evidence type="ECO:0000256" key="2">
    <source>
        <dbReference type="ARBA" id="ARBA00011475"/>
    </source>
</evidence>
<sequence>MSQSFSWVRGGNVTSAKSFLSAGIHAGIKPGKEKDMALLVSILPAAVAGAFTTNQVKAGPVRVSQEHLKGGVARAIILNSGNANACTGVRGIADAKRMTAATAAGLKCKPQEVLVCSTGRIGQLLPIRKVLRGIAQCVRVLQPHRGSVAARAIMTSDTVRKEAAVRLSLGGRRVTIGAMAKGAGMIHPNMATMLCVVTTDAAVDRKTLERVTSEAVEQSFNRISVDGDMSTNDTVLVLANGAAGNTPLKSYDSDLGKFSAALKGLMQEMAKKIVGDGEGMTRVMELTVHGASTEADAKKMAEAVARSPLVKTSWTGGDPNWGRIMGAIGASGARMREELVDIHYDGVAAVRGGLATATPLGRLKAAARRSRVAIQVNLNMGKGEYRMLTTDLSEKYVRINLGE</sequence>
<dbReference type="SUPFAM" id="SSF56266">
    <property type="entry name" value="DmpA/ArgJ-like"/>
    <property type="match status" value="1"/>
</dbReference>
<evidence type="ECO:0000313" key="9">
    <source>
        <dbReference type="EMBL" id="KRP33861.1"/>
    </source>
</evidence>
<comment type="subcellular location">
    <subcellularLocation>
        <location evidence="8">Cytoplasm</location>
    </subcellularLocation>
</comment>
<proteinExistence type="inferred from homology"/>
<dbReference type="Proteomes" id="UP000051220">
    <property type="component" value="Unassembled WGS sequence"/>
</dbReference>
<dbReference type="PANTHER" id="PTHR23100:SF0">
    <property type="entry name" value="ARGININE BIOSYNTHESIS BIFUNCTIONAL PROTEIN ARGJ, MITOCHONDRIAL"/>
    <property type="match status" value="1"/>
</dbReference>
<evidence type="ECO:0000256" key="1">
    <source>
        <dbReference type="ARBA" id="ARBA00006774"/>
    </source>
</evidence>
<comment type="pathway">
    <text evidence="8">Amino-acid biosynthesis; L-arginine biosynthesis; L-ornithine and N-acetyl-L-glutamate from L-glutamate and N(2)-acetyl-L-ornithine (cyclic): step 1/1.</text>
</comment>
<dbReference type="NCBIfam" id="TIGR00120">
    <property type="entry name" value="ArgJ"/>
    <property type="match status" value="1"/>
</dbReference>
<dbReference type="AlphaFoldDB" id="A0A0R2XCL1"/>
<reference evidence="9 10" key="1">
    <citation type="submission" date="2015-10" db="EMBL/GenBank/DDBJ databases">
        <title>Metagenome-Assembled Genomes uncover a global brackish microbiome.</title>
        <authorList>
            <person name="Hugerth L.W."/>
            <person name="Larsson J."/>
            <person name="Alneberg J."/>
            <person name="Lindh M.V."/>
            <person name="Legrand C."/>
            <person name="Pinhassi J."/>
            <person name="Andersson A.F."/>
        </authorList>
    </citation>
    <scope>NUCLEOTIDE SEQUENCE [LARGE SCALE GENOMIC DNA]</scope>
    <source>
        <strain evidence="9">BACL9 MAG-120924-bin69</strain>
    </source>
</reference>
<dbReference type="GO" id="GO:0004042">
    <property type="term" value="F:L-glutamate N-acetyltransferase activity"/>
    <property type="evidence" value="ECO:0007669"/>
    <property type="project" value="UniProtKB-UniRule"/>
</dbReference>
<evidence type="ECO:0000313" key="10">
    <source>
        <dbReference type="Proteomes" id="UP000051220"/>
    </source>
</evidence>
<organism evidence="9 10">
    <name type="scientific">Verrucomicrobia subdivision 6 bacterium BACL9 MAG-120924-bin69</name>
    <dbReference type="NCBI Taxonomy" id="1655635"/>
    <lineage>
        <taxon>Bacteria</taxon>
        <taxon>Pseudomonadati</taxon>
        <taxon>Verrucomicrobiota</taxon>
        <taxon>Verrucomicrobiia</taxon>
        <taxon>Verrucomicrobiales</taxon>
        <taxon>Verrucomicrobia subdivision 6</taxon>
    </lineage>
</organism>
<dbReference type="GO" id="GO:0006526">
    <property type="term" value="P:L-arginine biosynthetic process"/>
    <property type="evidence" value="ECO:0007669"/>
    <property type="project" value="UniProtKB-UniRule"/>
</dbReference>
<keyword evidence="3 8" id="KW-0055">Arginine biosynthesis</keyword>
<comment type="caution">
    <text evidence="8">Lacks conserved residue(s) required for the propagation of feature annotation.</text>
</comment>
<dbReference type="EMBL" id="LIDN01000074">
    <property type="protein sequence ID" value="KRP33861.1"/>
    <property type="molecule type" value="Genomic_DNA"/>
</dbReference>
<dbReference type="HAMAP" id="MF_01106">
    <property type="entry name" value="ArgJ"/>
    <property type="match status" value="1"/>
</dbReference>
<evidence type="ECO:0000256" key="4">
    <source>
        <dbReference type="ARBA" id="ARBA00022605"/>
    </source>
</evidence>
<dbReference type="NCBIfam" id="NF003802">
    <property type="entry name" value="PRK05388.1"/>
    <property type="match status" value="1"/>
</dbReference>
<feature type="site" description="Involved in the stabilization of negative charge on the oxyanion by the formation of the oxyanion hole" evidence="8">
    <location>
        <position position="118"/>
    </location>
</feature>
<comment type="subunit">
    <text evidence="2 8">Heterotetramer of two alpha and two beta chains.</text>
</comment>
<dbReference type="EC" id="2.3.1.35" evidence="8"/>
<keyword evidence="7 8" id="KW-0012">Acyltransferase</keyword>
<comment type="catalytic activity">
    <reaction evidence="8">
        <text>L-glutamate + acetyl-CoA = N-acetyl-L-glutamate + CoA + H(+)</text>
        <dbReference type="Rhea" id="RHEA:24292"/>
        <dbReference type="ChEBI" id="CHEBI:15378"/>
        <dbReference type="ChEBI" id="CHEBI:29985"/>
        <dbReference type="ChEBI" id="CHEBI:44337"/>
        <dbReference type="ChEBI" id="CHEBI:57287"/>
        <dbReference type="ChEBI" id="CHEBI:57288"/>
        <dbReference type="EC" id="2.3.1.1"/>
    </reaction>
</comment>
<dbReference type="GO" id="GO:0005737">
    <property type="term" value="C:cytoplasm"/>
    <property type="evidence" value="ECO:0007669"/>
    <property type="project" value="UniProtKB-SubCell"/>
</dbReference>
<feature type="active site" description="Nucleophile" evidence="8">
    <location>
        <position position="192"/>
    </location>
</feature>
<feature type="site" description="Involved in the stabilization of negative charge on the oxyanion by the formation of the oxyanion hole" evidence="8">
    <location>
        <position position="119"/>
    </location>
</feature>
<comment type="catalytic activity">
    <reaction evidence="8">
        <text>N(2)-acetyl-L-ornithine + L-glutamate = N-acetyl-L-glutamate + L-ornithine</text>
        <dbReference type="Rhea" id="RHEA:15349"/>
        <dbReference type="ChEBI" id="CHEBI:29985"/>
        <dbReference type="ChEBI" id="CHEBI:44337"/>
        <dbReference type="ChEBI" id="CHEBI:46911"/>
        <dbReference type="ChEBI" id="CHEBI:57805"/>
        <dbReference type="EC" id="2.3.1.35"/>
    </reaction>
</comment>
<evidence type="ECO:0000256" key="8">
    <source>
        <dbReference type="HAMAP-Rule" id="MF_01106"/>
    </source>
</evidence>
<keyword evidence="5 8" id="KW-0808">Transferase</keyword>
<comment type="caution">
    <text evidence="9">The sequence shown here is derived from an EMBL/GenBank/DDBJ whole genome shotgun (WGS) entry which is preliminary data.</text>
</comment>
<dbReference type="GO" id="GO:0006592">
    <property type="term" value="P:ornithine biosynthetic process"/>
    <property type="evidence" value="ECO:0007669"/>
    <property type="project" value="TreeGrafter"/>
</dbReference>
<feature type="binding site" evidence="8">
    <location>
        <position position="192"/>
    </location>
    <ligand>
        <name>substrate</name>
    </ligand>
</feature>
<evidence type="ECO:0000256" key="3">
    <source>
        <dbReference type="ARBA" id="ARBA00022571"/>
    </source>
</evidence>
<accession>A0A0R2XCL1</accession>
<dbReference type="PANTHER" id="PTHR23100">
    <property type="entry name" value="ARGININE BIOSYNTHESIS BIFUNCTIONAL PROTEIN ARGJ"/>
    <property type="match status" value="1"/>
</dbReference>
<comment type="function">
    <text evidence="8">Catalyzes two activities which are involved in the cyclic version of arginine biosynthesis: the synthesis of N-acetylglutamate from glutamate and acetyl-CoA as the acetyl donor, and of ornithine by transacetylation between N(2)-acetylornithine and glutamate.</text>
</comment>
<dbReference type="InterPro" id="IPR016117">
    <property type="entry name" value="ArgJ-like_dom_sf"/>
</dbReference>
<dbReference type="Gene3D" id="3.60.70.12">
    <property type="entry name" value="L-amino peptidase D-ALA esterase/amidase"/>
    <property type="match status" value="1"/>
</dbReference>
<comment type="similarity">
    <text evidence="1 8">Belongs to the ArgJ family.</text>
</comment>
<name>A0A0R2XCL1_9BACT</name>
<feature type="site" description="Cleavage; by autolysis" evidence="8">
    <location>
        <begin position="191"/>
        <end position="192"/>
    </location>
</feature>
<protein>
    <recommendedName>
        <fullName evidence="8">Arginine biosynthesis bifunctional protein ArgJ</fullName>
    </recommendedName>
    <domain>
        <recommendedName>
            <fullName evidence="8">Glutamate N-acetyltransferase</fullName>
            <ecNumber evidence="8">2.3.1.35</ecNumber>
        </recommendedName>
        <alternativeName>
            <fullName evidence="8">Ornithine acetyltransferase</fullName>
            <shortName evidence="8">OATase</shortName>
        </alternativeName>
        <alternativeName>
            <fullName evidence="8">Ornithine transacetylase</fullName>
        </alternativeName>
    </domain>
    <domain>
        <recommendedName>
            <fullName evidence="8">Amino-acid acetyltransferase</fullName>
            <ecNumber evidence="8">2.3.1.1</ecNumber>
        </recommendedName>
        <alternativeName>
            <fullName evidence="8">N-acetylglutamate synthase</fullName>
            <shortName evidence="8">AGSase</shortName>
        </alternativeName>
    </domain>
    <component>
        <recommendedName>
            <fullName evidence="8">Arginine biosynthesis bifunctional protein ArgJ alpha chain</fullName>
        </recommendedName>
    </component>
    <component>
        <recommendedName>
            <fullName evidence="8">Arginine biosynthesis bifunctional protein ArgJ beta chain</fullName>
        </recommendedName>
    </component>
</protein>
<keyword evidence="8" id="KW-0511">Multifunctional enzyme</keyword>
<evidence type="ECO:0000256" key="6">
    <source>
        <dbReference type="ARBA" id="ARBA00022813"/>
    </source>
</evidence>
<feature type="chain" id="PRO_5023331538" description="Arginine biosynthesis bifunctional protein ArgJ alpha chain" evidence="8">
    <location>
        <begin position="1"/>
        <end position="191"/>
    </location>
</feature>
<dbReference type="EC" id="2.3.1.1" evidence="8"/>